<dbReference type="InterPro" id="IPR019177">
    <property type="entry name" value="Golgin_subfamily_A_member_5"/>
</dbReference>
<feature type="compositionally biased region" description="Polar residues" evidence="8">
    <location>
        <begin position="91"/>
        <end position="108"/>
    </location>
</feature>
<feature type="coiled-coil region" evidence="7">
    <location>
        <begin position="549"/>
        <end position="583"/>
    </location>
</feature>
<evidence type="ECO:0000256" key="6">
    <source>
        <dbReference type="ARBA" id="ARBA00023136"/>
    </source>
</evidence>
<comment type="caution">
    <text evidence="10">The sequence shown here is derived from an EMBL/GenBank/DDBJ whole genome shotgun (WGS) entry which is preliminary data.</text>
</comment>
<feature type="region of interest" description="Disordered" evidence="8">
    <location>
        <begin position="353"/>
        <end position="372"/>
    </location>
</feature>
<name>A0ABP1FKT5_9CHLO</name>
<keyword evidence="11" id="KW-1185">Reference proteome</keyword>
<keyword evidence="3 9" id="KW-1133">Transmembrane helix</keyword>
<keyword evidence="6 9" id="KW-0472">Membrane</keyword>
<feature type="compositionally biased region" description="Basic and acidic residues" evidence="8">
    <location>
        <begin position="353"/>
        <end position="367"/>
    </location>
</feature>
<evidence type="ECO:0000256" key="9">
    <source>
        <dbReference type="SAM" id="Phobius"/>
    </source>
</evidence>
<feature type="compositionally biased region" description="Low complexity" evidence="8">
    <location>
        <begin position="273"/>
        <end position="310"/>
    </location>
</feature>
<feature type="coiled-coil region" evidence="7">
    <location>
        <begin position="431"/>
        <end position="511"/>
    </location>
</feature>
<dbReference type="PANTHER" id="PTHR13815">
    <property type="entry name" value="GOLGIN-84"/>
    <property type="match status" value="1"/>
</dbReference>
<evidence type="ECO:0000256" key="1">
    <source>
        <dbReference type="ARBA" id="ARBA00004194"/>
    </source>
</evidence>
<evidence type="ECO:0000256" key="8">
    <source>
        <dbReference type="SAM" id="MobiDB-lite"/>
    </source>
</evidence>
<dbReference type="Proteomes" id="UP001497392">
    <property type="component" value="Unassembled WGS sequence"/>
</dbReference>
<keyword evidence="2 9" id="KW-0812">Transmembrane</keyword>
<protein>
    <submittedName>
        <fullName evidence="10">G391 protein</fullName>
    </submittedName>
</protein>
<dbReference type="PANTHER" id="PTHR13815:SF7">
    <property type="entry name" value="GOLGIN SUBFAMILY A MEMBER 5"/>
    <property type="match status" value="1"/>
</dbReference>
<evidence type="ECO:0000313" key="10">
    <source>
        <dbReference type="EMBL" id="CAL5218683.1"/>
    </source>
</evidence>
<evidence type="ECO:0000256" key="5">
    <source>
        <dbReference type="ARBA" id="ARBA00023054"/>
    </source>
</evidence>
<comment type="subcellular location">
    <subcellularLocation>
        <location evidence="1">Golgi apparatus membrane</location>
        <topology evidence="1">Single-pass membrane protein</topology>
    </subcellularLocation>
</comment>
<evidence type="ECO:0000256" key="3">
    <source>
        <dbReference type="ARBA" id="ARBA00022989"/>
    </source>
</evidence>
<organism evidence="10 11">
    <name type="scientific">Coccomyxa viridis</name>
    <dbReference type="NCBI Taxonomy" id="1274662"/>
    <lineage>
        <taxon>Eukaryota</taxon>
        <taxon>Viridiplantae</taxon>
        <taxon>Chlorophyta</taxon>
        <taxon>core chlorophytes</taxon>
        <taxon>Trebouxiophyceae</taxon>
        <taxon>Trebouxiophyceae incertae sedis</taxon>
        <taxon>Coccomyxaceae</taxon>
        <taxon>Coccomyxa</taxon>
    </lineage>
</organism>
<feature type="region of interest" description="Disordered" evidence="8">
    <location>
        <begin position="18"/>
        <end position="315"/>
    </location>
</feature>
<evidence type="ECO:0000256" key="2">
    <source>
        <dbReference type="ARBA" id="ARBA00022692"/>
    </source>
</evidence>
<feature type="region of interest" description="Disordered" evidence="8">
    <location>
        <begin position="511"/>
        <end position="532"/>
    </location>
</feature>
<feature type="compositionally biased region" description="Polar residues" evidence="8">
    <location>
        <begin position="118"/>
        <end position="145"/>
    </location>
</feature>
<proteinExistence type="predicted"/>
<keyword evidence="4" id="KW-0333">Golgi apparatus</keyword>
<evidence type="ECO:0000256" key="7">
    <source>
        <dbReference type="SAM" id="Coils"/>
    </source>
</evidence>
<dbReference type="EMBL" id="CAXHTA020000001">
    <property type="protein sequence ID" value="CAL5218683.1"/>
    <property type="molecule type" value="Genomic_DNA"/>
</dbReference>
<evidence type="ECO:0000256" key="4">
    <source>
        <dbReference type="ARBA" id="ARBA00023034"/>
    </source>
</evidence>
<feature type="transmembrane region" description="Helical" evidence="9">
    <location>
        <begin position="696"/>
        <end position="716"/>
    </location>
</feature>
<evidence type="ECO:0000313" key="11">
    <source>
        <dbReference type="Proteomes" id="UP001497392"/>
    </source>
</evidence>
<accession>A0ABP1FKT5</accession>
<keyword evidence="5 7" id="KW-0175">Coiled coil</keyword>
<dbReference type="Pfam" id="PF09787">
    <property type="entry name" value="Golgin_A5"/>
    <property type="match status" value="1"/>
</dbReference>
<gene>
    <name evidence="10" type="primary">g391</name>
    <name evidence="10" type="ORF">VP750_LOCUS342</name>
</gene>
<sequence length="741" mass="80285">MAMQWLKAAENLLESVDRQAKSAAVPRWDSPRDGGETTSGSEGKAFNKAQGRIQQKVPVPPNTQQSRSEAPSLPAKPHEAQQKPSAPSVRAHSTVSRPSPQPSLSSATAVPKAAGGSSYITSGPINFDPQPSHSQIPFGGSSSAAVLQRPPEVSPPMSLPQRAGSQQAGDTAPPSAVLKEVPAETSASIGQKGLPGSLPDTPVPHQSEPEHNDEPDDEPMEEIQLHTDTEPASNEPQEEQRHYPDTSRQSSYPLSPEPKPSEPTASNGAPSLEQSTQAASAAVAEAIAAANRAAEESSGGAEQQAEAAAALERETRVGRVVEQLRKRLEQQQAENEQLEDLLRQADASLNERTAEVEGMREELDRAQQAHTSLETDLAGALAMQQQEAQSMARERDGAVARALAAETQAADLKQANDKLFLQQQESQDGMITALRDEVATAEQRLDEERSSHADARRRFVTREAELEANISESAAALAAMQRALDERTRRAAAAEERLSVLELERASLSALQKEASHRSGGGEDSAAESRSSEELKALKVAYQEQQGVLAAAQQHEALLQRQAQSAQQELEQLRAEARKSGQYSDLQRQFQEVTDLLYQKHTQLERMAAEKAAQQLTMEREIATAREYAERNHRRVARANSMSGAEGDVLVPMEAMGEAYNRLANHGRVGSAIKAGSALLDATASTAVRILKQHPLGRLGAFVYIIFIHLFLWIVIQRLQHKALSSDPMLSTNVTHMHLNQ</sequence>
<reference evidence="10 11" key="1">
    <citation type="submission" date="2024-06" db="EMBL/GenBank/DDBJ databases">
        <authorList>
            <person name="Kraege A."/>
            <person name="Thomma B."/>
        </authorList>
    </citation>
    <scope>NUCLEOTIDE SEQUENCE [LARGE SCALE GENOMIC DNA]</scope>
</reference>